<keyword evidence="2" id="KW-1185">Reference proteome</keyword>
<comment type="caution">
    <text evidence="1">The sequence shown here is derived from an EMBL/GenBank/DDBJ whole genome shotgun (WGS) entry which is preliminary data.</text>
</comment>
<dbReference type="InterPro" id="IPR002591">
    <property type="entry name" value="Phosphodiest/P_Trfase"/>
</dbReference>
<dbReference type="AlphaFoldDB" id="A0A194AF17"/>
<dbReference type="PANTHER" id="PTHR10151">
    <property type="entry name" value="ECTONUCLEOTIDE PYROPHOSPHATASE/PHOSPHODIESTERASE"/>
    <property type="match status" value="1"/>
</dbReference>
<dbReference type="InterPro" id="IPR017850">
    <property type="entry name" value="Alkaline_phosphatase_core_sf"/>
</dbReference>
<name>A0A194AF17_9BACT</name>
<organism evidence="1 2">
    <name type="scientific">Desulfoplanes formicivorans</name>
    <dbReference type="NCBI Taxonomy" id="1592317"/>
    <lineage>
        <taxon>Bacteria</taxon>
        <taxon>Pseudomonadati</taxon>
        <taxon>Thermodesulfobacteriota</taxon>
        <taxon>Desulfovibrionia</taxon>
        <taxon>Desulfovibrionales</taxon>
        <taxon>Desulfoplanaceae</taxon>
        <taxon>Desulfoplanes</taxon>
    </lineage>
</organism>
<dbReference type="RefSeq" id="WP_069857294.1">
    <property type="nucleotide sequence ID" value="NZ_BDFE01000007.1"/>
</dbReference>
<dbReference type="Gene3D" id="3.40.720.10">
    <property type="entry name" value="Alkaline Phosphatase, subunit A"/>
    <property type="match status" value="2"/>
</dbReference>
<protein>
    <submittedName>
        <fullName evidence="1">Phosphodiesterase</fullName>
    </submittedName>
</protein>
<gene>
    <name evidence="1" type="ORF">DPF_0489</name>
</gene>
<evidence type="ECO:0000313" key="1">
    <source>
        <dbReference type="EMBL" id="GAU07790.1"/>
    </source>
</evidence>
<dbReference type="SUPFAM" id="SSF53649">
    <property type="entry name" value="Alkaline phosphatase-like"/>
    <property type="match status" value="1"/>
</dbReference>
<accession>A0A194AF17</accession>
<proteinExistence type="predicted"/>
<dbReference type="Pfam" id="PF01663">
    <property type="entry name" value="Phosphodiest"/>
    <property type="match status" value="2"/>
</dbReference>
<dbReference type="Proteomes" id="UP000095200">
    <property type="component" value="Unassembled WGS sequence"/>
</dbReference>
<dbReference type="STRING" id="1592317.DPF_0489"/>
<dbReference type="PANTHER" id="PTHR10151:SF120">
    <property type="entry name" value="BIS(5'-ADENOSYL)-TRIPHOSPHATASE"/>
    <property type="match status" value="1"/>
</dbReference>
<reference evidence="2" key="1">
    <citation type="submission" date="2016-06" db="EMBL/GenBank/DDBJ databases">
        <title>Draft genome sequence of Desulfoplanes formicivorans strain Pf12B.</title>
        <authorList>
            <person name="Watanabe M."/>
            <person name="Kojima H."/>
            <person name="Fukui M."/>
        </authorList>
    </citation>
    <scope>NUCLEOTIDE SEQUENCE [LARGE SCALE GENOMIC DNA]</scope>
    <source>
        <strain evidence="2">Pf12B</strain>
    </source>
</reference>
<sequence length="629" mass="71375">MSTKANRVALLGFDCAIPKRLEALINEGALPNFKKFKEQGTYMTEGYNMPTVTPPSWASICTGAYPRTHGVEDYYYYNEGESLHFSKCVQSFGSQMLTAETIWDRWDKEGKKCLVVNYPVSWPSKMKNGVMVQGEGLSAAETRWQLEGYEHRESLCSESCVATDFYPIGVQARFEEAEGWKNIPEEIEDQDPLDMTIPMEFPHAMEELAPQTWYGLTWESEDDGYDVFALCTEKDFNTALFTIKVREWSDVIEADFPIKADGRIEKGYFRCKLMELSDDAEDFKLYISGITGTHGYCAPDDALKNVDFTRNILANDMGFVGMVNGIIDNETIVEMARFHSEWLTEVITTLMKDHPDWDLLYMHTHLIDWFYHGYMDKMEHGTEEEKKMAYDMERAIYQIEDKFLGTMMAAMPKETLTCVISDHGATPIGPILNTAEALAQAGLTAYEARSSDEAGSVWEESEGFNYDLIPEKSLAVPQRYMFVYVNLKSKYPGGIVEDEDYEKVRNQIIDALYDYKHPETGERPVMCAIPKEDAKVFGMGGEQAGDVVYVLKPEYMAEHGYGFPTGESGCGSLKNIMLWNGPGVKQGYVYERPRWLVDVVPTFCHATGNPVPADTEGAIIYQIFEDHDK</sequence>
<dbReference type="OrthoDB" id="9771966at2"/>
<evidence type="ECO:0000313" key="2">
    <source>
        <dbReference type="Proteomes" id="UP000095200"/>
    </source>
</evidence>
<dbReference type="EMBL" id="BDFE01000007">
    <property type="protein sequence ID" value="GAU07790.1"/>
    <property type="molecule type" value="Genomic_DNA"/>
</dbReference>
<dbReference type="GO" id="GO:0016787">
    <property type="term" value="F:hydrolase activity"/>
    <property type="evidence" value="ECO:0007669"/>
    <property type="project" value="UniProtKB-ARBA"/>
</dbReference>